<evidence type="ECO:0000313" key="3">
    <source>
        <dbReference type="Proteomes" id="UP000050836"/>
    </source>
</evidence>
<dbReference type="EMBL" id="LLXS01000004">
    <property type="protein sequence ID" value="KRG45156.1"/>
    <property type="molecule type" value="Genomic_DNA"/>
</dbReference>
<protein>
    <recommendedName>
        <fullName evidence="4">Fibronectin</fullName>
    </recommendedName>
</protein>
<gene>
    <name evidence="2" type="ORF">ARC78_02920</name>
</gene>
<dbReference type="Proteomes" id="UP000050836">
    <property type="component" value="Unassembled WGS sequence"/>
</dbReference>
<evidence type="ECO:0008006" key="4">
    <source>
        <dbReference type="Google" id="ProtNLM"/>
    </source>
</evidence>
<organism evidence="2 3">
    <name type="scientific">Stenotrophomonas pictorum JCM 9942</name>
    <dbReference type="NCBI Taxonomy" id="1236960"/>
    <lineage>
        <taxon>Bacteria</taxon>
        <taxon>Pseudomonadati</taxon>
        <taxon>Pseudomonadota</taxon>
        <taxon>Gammaproteobacteria</taxon>
        <taxon>Lysobacterales</taxon>
        <taxon>Lysobacteraceae</taxon>
        <taxon>Stenotrophomonas</taxon>
    </lineage>
</organism>
<dbReference type="SUPFAM" id="SSF51445">
    <property type="entry name" value="(Trans)glycosidases"/>
    <property type="match status" value="1"/>
</dbReference>
<evidence type="ECO:0000256" key="1">
    <source>
        <dbReference type="SAM" id="SignalP"/>
    </source>
</evidence>
<comment type="caution">
    <text evidence="2">The sequence shown here is derived from an EMBL/GenBank/DDBJ whole genome shotgun (WGS) entry which is preliminary data.</text>
</comment>
<feature type="signal peptide" evidence="1">
    <location>
        <begin position="1"/>
        <end position="23"/>
    </location>
</feature>
<name>A0A0R0AVJ0_9GAMM</name>
<sequence>MNNRLAIGMLALLCLLSSAPSMAASRAMWTWEAESYAMVEDPAVAEEAAAYLKSQQIDTIYLYADAYKGRNLIVDQPQLYRAFIERMHGKKMKVYALLGSWYLSTQNYVLPAYRKEAEAMFRRVVEYNASVPEAARFDGANLDIEPHILDEWNDDTRADLLVGFLDMSAAVMRIKQESGATLMVGPAIPFWLDGIEVEWNGRHRPVSEHTINIYDYVALMDYRDKAEGRDSILSHAASEIAYANEVGKKVVIGLEVSSNDINKVTFHEEGPKVFEQEVRKVERALRNEPSFAGFAIHHYRAWRRWSGQYWE</sequence>
<dbReference type="AlphaFoldDB" id="A0A0R0AVJ0"/>
<reference evidence="2 3" key="1">
    <citation type="submission" date="2015-10" db="EMBL/GenBank/DDBJ databases">
        <title>Genome sequencing and analysis of members of genus Stenotrophomonas.</title>
        <authorList>
            <person name="Patil P.P."/>
            <person name="Midha S."/>
            <person name="Patil P.B."/>
        </authorList>
    </citation>
    <scope>NUCLEOTIDE SEQUENCE [LARGE SCALE GENOMIC DNA]</scope>
    <source>
        <strain evidence="2 3">JCM 9942</strain>
    </source>
</reference>
<keyword evidence="3" id="KW-1185">Reference proteome</keyword>
<evidence type="ECO:0000313" key="2">
    <source>
        <dbReference type="EMBL" id="KRG45156.1"/>
    </source>
</evidence>
<proteinExistence type="predicted"/>
<dbReference type="InterPro" id="IPR017853">
    <property type="entry name" value="GH"/>
</dbReference>
<keyword evidence="1" id="KW-0732">Signal</keyword>
<feature type="chain" id="PRO_5006391402" description="Fibronectin" evidence="1">
    <location>
        <begin position="24"/>
        <end position="311"/>
    </location>
</feature>
<dbReference type="RefSeq" id="WP_054660207.1">
    <property type="nucleotide sequence ID" value="NZ_BAZI01000324.1"/>
</dbReference>
<accession>A0A0R0AVJ0</accession>